<reference evidence="5 6" key="1">
    <citation type="journal article" date="2013" name="BMC Genomics">
        <title>The miniature genome of a carnivorous plant Genlisea aurea contains a low number of genes and short non-coding sequences.</title>
        <authorList>
            <person name="Leushkin E.V."/>
            <person name="Sutormin R.A."/>
            <person name="Nabieva E.R."/>
            <person name="Penin A.A."/>
            <person name="Kondrashov A.S."/>
            <person name="Logacheva M.D."/>
        </authorList>
    </citation>
    <scope>NUCLEOTIDE SEQUENCE [LARGE SCALE GENOMIC DNA]</scope>
</reference>
<proteinExistence type="predicted"/>
<dbReference type="EMBL" id="AUSU01001271">
    <property type="protein sequence ID" value="EPS71401.1"/>
    <property type="molecule type" value="Genomic_DNA"/>
</dbReference>
<keyword evidence="1" id="KW-0143">Chaperone</keyword>
<dbReference type="InterPro" id="IPR002939">
    <property type="entry name" value="DnaJ_C"/>
</dbReference>
<protein>
    <recommendedName>
        <fullName evidence="4">Chaperone DnaJ C-terminal domain-containing protein</fullName>
    </recommendedName>
</protein>
<dbReference type="GO" id="GO:0051087">
    <property type="term" value="F:protein-folding chaperone binding"/>
    <property type="evidence" value="ECO:0007669"/>
    <property type="project" value="TreeGrafter"/>
</dbReference>
<dbReference type="CDD" id="cd10747">
    <property type="entry name" value="DnaJ_C"/>
    <property type="match status" value="1"/>
</dbReference>
<name>S8D217_9LAMI</name>
<feature type="domain" description="Chaperone DnaJ C-terminal" evidence="4">
    <location>
        <begin position="187"/>
        <end position="371"/>
    </location>
</feature>
<organism evidence="5 6">
    <name type="scientific">Genlisea aurea</name>
    <dbReference type="NCBI Taxonomy" id="192259"/>
    <lineage>
        <taxon>Eukaryota</taxon>
        <taxon>Viridiplantae</taxon>
        <taxon>Streptophyta</taxon>
        <taxon>Embryophyta</taxon>
        <taxon>Tracheophyta</taxon>
        <taxon>Spermatophyta</taxon>
        <taxon>Magnoliopsida</taxon>
        <taxon>eudicotyledons</taxon>
        <taxon>Gunneridae</taxon>
        <taxon>Pentapetalae</taxon>
        <taxon>asterids</taxon>
        <taxon>lamiids</taxon>
        <taxon>Lamiales</taxon>
        <taxon>Lentibulariaceae</taxon>
        <taxon>Genlisea</taxon>
    </lineage>
</organism>
<dbReference type="InterPro" id="IPR008971">
    <property type="entry name" value="HSP40/DnaJ_pept-bd"/>
</dbReference>
<keyword evidence="3" id="KW-0472">Membrane</keyword>
<accession>S8D217</accession>
<dbReference type="Gene3D" id="2.60.260.20">
    <property type="entry name" value="Urease metallochaperone UreE, N-terminal domain"/>
    <property type="match status" value="2"/>
</dbReference>
<evidence type="ECO:0000256" key="1">
    <source>
        <dbReference type="ARBA" id="ARBA00023186"/>
    </source>
</evidence>
<dbReference type="GO" id="GO:0005829">
    <property type="term" value="C:cytosol"/>
    <property type="evidence" value="ECO:0007669"/>
    <property type="project" value="TreeGrafter"/>
</dbReference>
<dbReference type="GO" id="GO:0051082">
    <property type="term" value="F:unfolded protein binding"/>
    <property type="evidence" value="ECO:0007669"/>
    <property type="project" value="InterPro"/>
</dbReference>
<dbReference type="InterPro" id="IPR051339">
    <property type="entry name" value="DnaJ_subfamily_B"/>
</dbReference>
<evidence type="ECO:0000256" key="2">
    <source>
        <dbReference type="SAM" id="MobiDB-lite"/>
    </source>
</evidence>
<evidence type="ECO:0000256" key="3">
    <source>
        <dbReference type="SAM" id="Phobius"/>
    </source>
</evidence>
<gene>
    <name evidence="5" type="ORF">M569_03360</name>
</gene>
<comment type="caution">
    <text evidence="5">The sequence shown here is derived from an EMBL/GenBank/DDBJ whole genome shotgun (WGS) entry which is preliminary data.</text>
</comment>
<keyword evidence="3" id="KW-0812">Transmembrane</keyword>
<dbReference type="AlphaFoldDB" id="S8D217"/>
<evidence type="ECO:0000313" key="5">
    <source>
        <dbReference type="EMBL" id="EPS71401.1"/>
    </source>
</evidence>
<feature type="transmembrane region" description="Helical" evidence="3">
    <location>
        <begin position="21"/>
        <end position="41"/>
    </location>
</feature>
<feature type="region of interest" description="Disordered" evidence="2">
    <location>
        <begin position="78"/>
        <end position="97"/>
    </location>
</feature>
<dbReference type="GO" id="GO:0006457">
    <property type="term" value="P:protein folding"/>
    <property type="evidence" value="ECO:0007669"/>
    <property type="project" value="InterPro"/>
</dbReference>
<sequence>MASHKGKRRSSRKKGISVCIIYMYVGTVDLRFDLIVVVVVVDFQALKIKKHSGGGEESAAIDEIGELRISSPTLISRTTGWMSPAAPQPPRGRDDEELRISSPVLISRTTSHVRCGSNSVPSPILNDKTPAELWKNKDEDCVSGEPMREDDGDDVDVVVRVSKLESPSTPIVFTHSGLLRNPKKKKIERKLECSLEELFHGCVKKISIIRDAAISAAGYVTPRLSSSYLPIHISQTIPHRAAFEEEERVTVEVEAGRRNGTKIVVDRSDAEISLVIEEKKHPIFGRDGDDLELGVEIPLIEALTGCCVCVPLLGGGEIDVNAAEDGTVVYHGYEMIIKGEGMPVAAADDAAVPAGEERRGDLKLTFLVEFPQDLTPHQRAQIVAILEDN</sequence>
<evidence type="ECO:0000259" key="4">
    <source>
        <dbReference type="Pfam" id="PF01556"/>
    </source>
</evidence>
<dbReference type="PANTHER" id="PTHR24078">
    <property type="entry name" value="DNAJ HOMOLOG SUBFAMILY C MEMBER"/>
    <property type="match status" value="1"/>
</dbReference>
<dbReference type="Pfam" id="PF01556">
    <property type="entry name" value="DnaJ_C"/>
    <property type="match status" value="1"/>
</dbReference>
<keyword evidence="6" id="KW-1185">Reference proteome</keyword>
<dbReference type="Proteomes" id="UP000015453">
    <property type="component" value="Unassembled WGS sequence"/>
</dbReference>
<dbReference type="SUPFAM" id="SSF49493">
    <property type="entry name" value="HSP40/DnaJ peptide-binding domain"/>
    <property type="match status" value="2"/>
</dbReference>
<dbReference type="PANTHER" id="PTHR24078:SF522">
    <property type="entry name" value="DNAJ CHAPERONE C-TERMINAL DOMAIN-CONTAINING PROTEIN"/>
    <property type="match status" value="1"/>
</dbReference>
<evidence type="ECO:0000313" key="6">
    <source>
        <dbReference type="Proteomes" id="UP000015453"/>
    </source>
</evidence>
<keyword evidence="3" id="KW-1133">Transmembrane helix</keyword>